<proteinExistence type="predicted"/>
<sequence length="101" mass="10882">MTERGGPIARWFGRWRDGGAGQGGTGTGAPAGAHEFWVDLATGAVEQGRQSPGAQRMGPYPTREAAQRAFDTAAARNEAWDEDDRRWNDDEWPKDAGPAAP</sequence>
<dbReference type="EMBL" id="BJYK01000001">
    <property type="protein sequence ID" value="GEN78625.1"/>
    <property type="molecule type" value="Genomic_DNA"/>
</dbReference>
<reference evidence="2 3" key="1">
    <citation type="submission" date="2019-07" db="EMBL/GenBank/DDBJ databases">
        <title>Whole genome shotgun sequence of Actinotalea fermentans NBRC 105374.</title>
        <authorList>
            <person name="Hosoyama A."/>
            <person name="Uohara A."/>
            <person name="Ohji S."/>
            <person name="Ichikawa N."/>
        </authorList>
    </citation>
    <scope>NUCLEOTIDE SEQUENCE [LARGE SCALE GENOMIC DNA]</scope>
    <source>
        <strain evidence="2 3">NBRC 105374</strain>
    </source>
</reference>
<dbReference type="Proteomes" id="UP000321484">
    <property type="component" value="Unassembled WGS sequence"/>
</dbReference>
<gene>
    <name evidence="2" type="ORF">AFE02nite_03590</name>
</gene>
<evidence type="ECO:0000313" key="2">
    <source>
        <dbReference type="EMBL" id="GEN78625.1"/>
    </source>
</evidence>
<accession>A0A511YTV9</accession>
<dbReference type="RefSeq" id="WP_261765511.1">
    <property type="nucleotide sequence ID" value="NZ_BJYK01000001.1"/>
</dbReference>
<feature type="compositionally biased region" description="Gly residues" evidence="1">
    <location>
        <begin position="18"/>
        <end position="29"/>
    </location>
</feature>
<evidence type="ECO:0008006" key="4">
    <source>
        <dbReference type="Google" id="ProtNLM"/>
    </source>
</evidence>
<organism evidence="2 3">
    <name type="scientific">Actinotalea fermentans</name>
    <dbReference type="NCBI Taxonomy" id="43671"/>
    <lineage>
        <taxon>Bacteria</taxon>
        <taxon>Bacillati</taxon>
        <taxon>Actinomycetota</taxon>
        <taxon>Actinomycetes</taxon>
        <taxon>Micrococcales</taxon>
        <taxon>Cellulomonadaceae</taxon>
        <taxon>Actinotalea</taxon>
    </lineage>
</organism>
<protein>
    <recommendedName>
        <fullName evidence="4">SPOR domain-containing protein</fullName>
    </recommendedName>
</protein>
<feature type="region of interest" description="Disordered" evidence="1">
    <location>
        <begin position="69"/>
        <end position="101"/>
    </location>
</feature>
<evidence type="ECO:0000256" key="1">
    <source>
        <dbReference type="SAM" id="MobiDB-lite"/>
    </source>
</evidence>
<feature type="compositionally biased region" description="Basic and acidic residues" evidence="1">
    <location>
        <begin position="83"/>
        <end position="94"/>
    </location>
</feature>
<name>A0A511YTV9_9CELL</name>
<comment type="caution">
    <text evidence="2">The sequence shown here is derived from an EMBL/GenBank/DDBJ whole genome shotgun (WGS) entry which is preliminary data.</text>
</comment>
<keyword evidence="3" id="KW-1185">Reference proteome</keyword>
<dbReference type="AlphaFoldDB" id="A0A511YTV9"/>
<evidence type="ECO:0000313" key="3">
    <source>
        <dbReference type="Proteomes" id="UP000321484"/>
    </source>
</evidence>
<feature type="region of interest" description="Disordered" evidence="1">
    <location>
        <begin position="1"/>
        <end position="32"/>
    </location>
</feature>